<keyword evidence="1" id="KW-0812">Transmembrane</keyword>
<dbReference type="EMBL" id="MHNW01000038">
    <property type="protein sequence ID" value="OGZ52819.1"/>
    <property type="molecule type" value="Genomic_DNA"/>
</dbReference>
<dbReference type="AlphaFoldDB" id="A0A1G2GRR6"/>
<organism evidence="2 3">
    <name type="scientific">Candidatus Ryanbacteria bacterium RIFCSPLOWO2_01_FULL_48_26</name>
    <dbReference type="NCBI Taxonomy" id="1802126"/>
    <lineage>
        <taxon>Bacteria</taxon>
        <taxon>Candidatus Ryaniibacteriota</taxon>
    </lineage>
</organism>
<reference evidence="2 3" key="1">
    <citation type="journal article" date="2016" name="Nat. Commun.">
        <title>Thousands of microbial genomes shed light on interconnected biogeochemical processes in an aquifer system.</title>
        <authorList>
            <person name="Anantharaman K."/>
            <person name="Brown C.T."/>
            <person name="Hug L.A."/>
            <person name="Sharon I."/>
            <person name="Castelle C.J."/>
            <person name="Probst A.J."/>
            <person name="Thomas B.C."/>
            <person name="Singh A."/>
            <person name="Wilkins M.J."/>
            <person name="Karaoz U."/>
            <person name="Brodie E.L."/>
            <person name="Williams K.H."/>
            <person name="Hubbard S.S."/>
            <person name="Banfield J.F."/>
        </authorList>
    </citation>
    <scope>NUCLEOTIDE SEQUENCE [LARGE SCALE GENOMIC DNA]</scope>
</reference>
<proteinExistence type="predicted"/>
<feature type="transmembrane region" description="Helical" evidence="1">
    <location>
        <begin position="34"/>
        <end position="60"/>
    </location>
</feature>
<feature type="transmembrane region" description="Helical" evidence="1">
    <location>
        <begin position="95"/>
        <end position="115"/>
    </location>
</feature>
<gene>
    <name evidence="2" type="ORF">A3B25_01025</name>
</gene>
<sequence length="148" mass="16362">MNIKTASALFLVIIGTLLQLFIGDVKGAWFNFTLAALITLSFFCSFFEILFLTLFALLVLNWQPGISLELIIFGVMPIGAFFLRKLLPLEPLVGSILLSCAGIIVLYILFGIHIITNNPVLFLSDIVMSLAYSAVVFKTMSLFFEAES</sequence>
<accession>A0A1G2GRR6</accession>
<keyword evidence="1" id="KW-0472">Membrane</keyword>
<evidence type="ECO:0000313" key="3">
    <source>
        <dbReference type="Proteomes" id="UP000179106"/>
    </source>
</evidence>
<name>A0A1G2GRR6_9BACT</name>
<feature type="transmembrane region" description="Helical" evidence="1">
    <location>
        <begin position="121"/>
        <end position="144"/>
    </location>
</feature>
<dbReference type="Proteomes" id="UP000179106">
    <property type="component" value="Unassembled WGS sequence"/>
</dbReference>
<feature type="transmembrane region" description="Helical" evidence="1">
    <location>
        <begin position="6"/>
        <end position="22"/>
    </location>
</feature>
<keyword evidence="1" id="KW-1133">Transmembrane helix</keyword>
<feature type="transmembrane region" description="Helical" evidence="1">
    <location>
        <begin position="66"/>
        <end position="83"/>
    </location>
</feature>
<evidence type="ECO:0000313" key="2">
    <source>
        <dbReference type="EMBL" id="OGZ52819.1"/>
    </source>
</evidence>
<dbReference type="STRING" id="1802126.A3B25_01025"/>
<protein>
    <submittedName>
        <fullName evidence="2">Uncharacterized protein</fullName>
    </submittedName>
</protein>
<evidence type="ECO:0000256" key="1">
    <source>
        <dbReference type="SAM" id="Phobius"/>
    </source>
</evidence>
<comment type="caution">
    <text evidence="2">The sequence shown here is derived from an EMBL/GenBank/DDBJ whole genome shotgun (WGS) entry which is preliminary data.</text>
</comment>